<accession>A0A0J9V8M4</accession>
<evidence type="ECO:0008006" key="4">
    <source>
        <dbReference type="Google" id="ProtNLM"/>
    </source>
</evidence>
<sequence length="263" mass="30965">MIILMRYLLNHKSNYKSLLKIVTCIFISLLCKYNNDNTVSKSLEYGSIFDISLNRRTHRVLSRYEKQNDIRNTRLQNKAPPNEDNYKIANIKENNNKYENLKQGRANHMEAYLNSFKLRHSKKSGLKKLDCYYEKKLFSSIFKIENIAKKKNISKGRIKRIVYTKYGIPLILFCLTPLLILGIYAKKAGIRHTLSNCKVVYKKPVQPENLLYVNHNACKFETVIDTTLHQILTFISFTIIISFIIYTYIKLKKYQRIKEGMSK</sequence>
<dbReference type="AlphaFoldDB" id="A0A0J9V8M4"/>
<protein>
    <recommendedName>
        <fullName evidence="4">Variable surface protein Vir35</fullName>
    </recommendedName>
</protein>
<name>A0A0J9V8M4_PLAVI</name>
<dbReference type="Proteomes" id="UP000053562">
    <property type="component" value="Unassembled WGS sequence"/>
</dbReference>
<organism evidence="2 3">
    <name type="scientific">Plasmodium vivax India VII</name>
    <dbReference type="NCBI Taxonomy" id="1077284"/>
    <lineage>
        <taxon>Eukaryota</taxon>
        <taxon>Sar</taxon>
        <taxon>Alveolata</taxon>
        <taxon>Apicomplexa</taxon>
        <taxon>Aconoidasida</taxon>
        <taxon>Haemosporida</taxon>
        <taxon>Plasmodiidae</taxon>
        <taxon>Plasmodium</taxon>
        <taxon>Plasmodium (Plasmodium)</taxon>
    </lineage>
</organism>
<dbReference type="Pfam" id="PF12420">
    <property type="entry name" value="DUF3671"/>
    <property type="match status" value="1"/>
</dbReference>
<evidence type="ECO:0000313" key="3">
    <source>
        <dbReference type="Proteomes" id="UP000053562"/>
    </source>
</evidence>
<reference evidence="2 3" key="1">
    <citation type="submission" date="2011-08" db="EMBL/GenBank/DDBJ databases">
        <title>The Genome Sequence of Plasmodium vivax India VII.</title>
        <authorList>
            <consortium name="The Broad Institute Genome Sequencing Platform"/>
            <consortium name="The Broad Institute Genome Sequencing Center for Infectious Disease"/>
            <person name="Neafsey D."/>
            <person name="Carlton J."/>
            <person name="Barnwell J."/>
            <person name="Collins W."/>
            <person name="Escalante A."/>
            <person name="Mullikin J."/>
            <person name="Saul A."/>
            <person name="Guigo R."/>
            <person name="Camara F."/>
            <person name="Young S.K."/>
            <person name="Zeng Q."/>
            <person name="Gargeya S."/>
            <person name="Fitzgerald M."/>
            <person name="Haas B."/>
            <person name="Abouelleil A."/>
            <person name="Alvarado L."/>
            <person name="Arachchi H.M."/>
            <person name="Berlin A."/>
            <person name="Brown A."/>
            <person name="Chapman S.B."/>
            <person name="Chen Z."/>
            <person name="Dunbar C."/>
            <person name="Freedman E."/>
            <person name="Gearin G."/>
            <person name="Gellesch M."/>
            <person name="Goldberg J."/>
            <person name="Griggs A."/>
            <person name="Gujja S."/>
            <person name="Heiman D."/>
            <person name="Howarth C."/>
            <person name="Larson L."/>
            <person name="Lui A."/>
            <person name="MacDonald P.J.P."/>
            <person name="Montmayeur A."/>
            <person name="Murphy C."/>
            <person name="Neiman D."/>
            <person name="Pearson M."/>
            <person name="Priest M."/>
            <person name="Roberts A."/>
            <person name="Saif S."/>
            <person name="Shea T."/>
            <person name="Shenoy N."/>
            <person name="Sisk P."/>
            <person name="Stolte C."/>
            <person name="Sykes S."/>
            <person name="Wortman J."/>
            <person name="Nusbaum C."/>
            <person name="Birren B."/>
        </authorList>
    </citation>
    <scope>NUCLEOTIDE SEQUENCE [LARGE SCALE GENOMIC DNA]</scope>
    <source>
        <strain evidence="2 3">India VII</strain>
    </source>
</reference>
<feature type="transmembrane region" description="Helical" evidence="1">
    <location>
        <begin position="231"/>
        <end position="249"/>
    </location>
</feature>
<evidence type="ECO:0000256" key="1">
    <source>
        <dbReference type="SAM" id="Phobius"/>
    </source>
</evidence>
<dbReference type="InterPro" id="IPR022139">
    <property type="entry name" value="Fam-L/Fam-M-like_plasmodium"/>
</dbReference>
<keyword evidence="1" id="KW-0472">Membrane</keyword>
<keyword evidence="1" id="KW-1133">Transmembrane helix</keyword>
<evidence type="ECO:0000313" key="2">
    <source>
        <dbReference type="EMBL" id="KMZ82388.1"/>
    </source>
</evidence>
<dbReference type="EMBL" id="KQ234198">
    <property type="protein sequence ID" value="KMZ82388.1"/>
    <property type="molecule type" value="Genomic_DNA"/>
</dbReference>
<feature type="transmembrane region" description="Helical" evidence="1">
    <location>
        <begin position="166"/>
        <end position="185"/>
    </location>
</feature>
<gene>
    <name evidence="2" type="ORF">PVIIG_05559</name>
</gene>
<keyword evidence="1" id="KW-0812">Transmembrane</keyword>
<proteinExistence type="predicted"/>